<dbReference type="EMBL" id="KK914233">
    <property type="protein sequence ID" value="KDP45222.1"/>
    <property type="molecule type" value="Genomic_DNA"/>
</dbReference>
<dbReference type="Proteomes" id="UP000027138">
    <property type="component" value="Unassembled WGS sequence"/>
</dbReference>
<feature type="region of interest" description="Disordered" evidence="1">
    <location>
        <begin position="122"/>
        <end position="202"/>
    </location>
</feature>
<gene>
    <name evidence="2" type="ORF">JCGZ_15087</name>
</gene>
<accession>A0A067LA26</accession>
<protein>
    <submittedName>
        <fullName evidence="2">Uncharacterized protein</fullName>
    </submittedName>
</protein>
<reference evidence="2 3" key="1">
    <citation type="journal article" date="2014" name="PLoS ONE">
        <title>Global Analysis of Gene Expression Profiles in Physic Nut (Jatropha curcas L.) Seedlings Exposed to Salt Stress.</title>
        <authorList>
            <person name="Zhang L."/>
            <person name="Zhang C."/>
            <person name="Wu P."/>
            <person name="Chen Y."/>
            <person name="Li M."/>
            <person name="Jiang H."/>
            <person name="Wu G."/>
        </authorList>
    </citation>
    <scope>NUCLEOTIDE SEQUENCE [LARGE SCALE GENOMIC DNA]</scope>
    <source>
        <strain evidence="3">cv. GZQX0401</strain>
        <tissue evidence="2">Young leaves</tissue>
    </source>
</reference>
<sequence>MFGASSSAQPPVPPITSFCSFLFYPTSWTSRVFTSFTITCCTNFIRATKKAQFGSGIENYSTARERLVSSQAESEAELRIDELALYLEAVGAKRIGNAEEITALRARVDEQEKQLAELRAHVMRTSSQPSIGTSSSDPPPATNRDVSTAQHQPLPSPLDPDTADDTLVTSADTMTHLADTPPGATTLDRADDQPRRFNFGPF</sequence>
<dbReference type="OrthoDB" id="1305100at2759"/>
<evidence type="ECO:0000313" key="3">
    <source>
        <dbReference type="Proteomes" id="UP000027138"/>
    </source>
</evidence>
<dbReference type="AlphaFoldDB" id="A0A067LA26"/>
<proteinExistence type="predicted"/>
<evidence type="ECO:0000313" key="2">
    <source>
        <dbReference type="EMBL" id="KDP45222.1"/>
    </source>
</evidence>
<name>A0A067LA26_JATCU</name>
<evidence type="ECO:0000256" key="1">
    <source>
        <dbReference type="SAM" id="MobiDB-lite"/>
    </source>
</evidence>
<keyword evidence="3" id="KW-1185">Reference proteome</keyword>
<organism evidence="2 3">
    <name type="scientific">Jatropha curcas</name>
    <name type="common">Barbados nut</name>
    <dbReference type="NCBI Taxonomy" id="180498"/>
    <lineage>
        <taxon>Eukaryota</taxon>
        <taxon>Viridiplantae</taxon>
        <taxon>Streptophyta</taxon>
        <taxon>Embryophyta</taxon>
        <taxon>Tracheophyta</taxon>
        <taxon>Spermatophyta</taxon>
        <taxon>Magnoliopsida</taxon>
        <taxon>eudicotyledons</taxon>
        <taxon>Gunneridae</taxon>
        <taxon>Pentapetalae</taxon>
        <taxon>rosids</taxon>
        <taxon>fabids</taxon>
        <taxon>Malpighiales</taxon>
        <taxon>Euphorbiaceae</taxon>
        <taxon>Crotonoideae</taxon>
        <taxon>Jatropheae</taxon>
        <taxon>Jatropha</taxon>
    </lineage>
</organism>
<feature type="compositionally biased region" description="Low complexity" evidence="1">
    <location>
        <begin position="126"/>
        <end position="136"/>
    </location>
</feature>
<feature type="compositionally biased region" description="Polar residues" evidence="1">
    <location>
        <begin position="144"/>
        <end position="153"/>
    </location>
</feature>